<accession>A0A430RKT5</accession>
<name>A0A430RKT5_THESC</name>
<comment type="caution">
    <text evidence="1">The sequence shown here is derived from an EMBL/GenBank/DDBJ whole genome shotgun (WGS) entry which is preliminary data.</text>
</comment>
<protein>
    <submittedName>
        <fullName evidence="1">Uncharacterized protein</fullName>
    </submittedName>
</protein>
<dbReference type="Proteomes" id="UP000288347">
    <property type="component" value="Unassembled WGS sequence"/>
</dbReference>
<dbReference type="Proteomes" id="UP000287439">
    <property type="component" value="Unassembled WGS sequence"/>
</dbReference>
<dbReference type="EMBL" id="PEMH01000375">
    <property type="protein sequence ID" value="RTH97453.1"/>
    <property type="molecule type" value="Genomic_DNA"/>
</dbReference>
<gene>
    <name evidence="2" type="ORF">CSW29_11495</name>
    <name evidence="1" type="ORF">CSW41_08480</name>
</gene>
<dbReference type="AlphaFoldDB" id="A0A430RKT5"/>
<sequence length="63" mass="7033">MKDYTLFRPPSSLPRLRASFQGKPRVPIVCWRVPRGVSLQREKQAAIELTGVLGRLALARTSG</sequence>
<reference evidence="3 4" key="1">
    <citation type="journal article" date="2019" name="Extremophiles">
        <title>Biogeography of thermophiles and predominance of Thermus scotoductus in domestic water heaters.</title>
        <authorList>
            <person name="Wilpiszeski R.L."/>
            <person name="Zhang Z."/>
            <person name="House C.H."/>
        </authorList>
    </citation>
    <scope>NUCLEOTIDE SEQUENCE [LARGE SCALE GENOMIC DNA]</scope>
    <source>
        <strain evidence="2 4">16_S16</strain>
        <strain evidence="1 3">28_S28</strain>
    </source>
</reference>
<dbReference type="EMBL" id="PELV01000288">
    <property type="protein sequence ID" value="RTH17267.1"/>
    <property type="molecule type" value="Genomic_DNA"/>
</dbReference>
<evidence type="ECO:0000313" key="2">
    <source>
        <dbReference type="EMBL" id="RTH97453.1"/>
    </source>
</evidence>
<evidence type="ECO:0000313" key="3">
    <source>
        <dbReference type="Proteomes" id="UP000287439"/>
    </source>
</evidence>
<organism evidence="1 3">
    <name type="scientific">Thermus scotoductus</name>
    <dbReference type="NCBI Taxonomy" id="37636"/>
    <lineage>
        <taxon>Bacteria</taxon>
        <taxon>Thermotogati</taxon>
        <taxon>Deinococcota</taxon>
        <taxon>Deinococci</taxon>
        <taxon>Thermales</taxon>
        <taxon>Thermaceae</taxon>
        <taxon>Thermus</taxon>
    </lineage>
</organism>
<evidence type="ECO:0000313" key="4">
    <source>
        <dbReference type="Proteomes" id="UP000288347"/>
    </source>
</evidence>
<evidence type="ECO:0000313" key="1">
    <source>
        <dbReference type="EMBL" id="RTH17267.1"/>
    </source>
</evidence>
<proteinExistence type="predicted"/>